<evidence type="ECO:0000256" key="2">
    <source>
        <dbReference type="ARBA" id="ARBA00022475"/>
    </source>
</evidence>
<comment type="function">
    <text evidence="11">Fluoride-specific ion channel. Important for reducing fluoride concentration in the cell, thus reducing its toxicity.</text>
</comment>
<keyword evidence="11" id="KW-0813">Transport</keyword>
<evidence type="ECO:0000256" key="7">
    <source>
        <dbReference type="ARBA" id="ARBA00023136"/>
    </source>
</evidence>
<evidence type="ECO:0000256" key="5">
    <source>
        <dbReference type="ARBA" id="ARBA00022989"/>
    </source>
</evidence>
<feature type="transmembrane region" description="Helical" evidence="11">
    <location>
        <begin position="95"/>
        <end position="113"/>
    </location>
</feature>
<comment type="caution">
    <text evidence="12">The sequence shown here is derived from an EMBL/GenBank/DDBJ whole genome shotgun (WGS) entry which is preliminary data.</text>
</comment>
<feature type="binding site" evidence="11">
    <location>
        <position position="73"/>
    </location>
    <ligand>
        <name>Na(+)</name>
        <dbReference type="ChEBI" id="CHEBI:29101"/>
        <note>structural</note>
    </ligand>
</feature>
<keyword evidence="11" id="KW-0915">Sodium</keyword>
<comment type="catalytic activity">
    <reaction evidence="10">
        <text>fluoride(in) = fluoride(out)</text>
        <dbReference type="Rhea" id="RHEA:76159"/>
        <dbReference type="ChEBI" id="CHEBI:17051"/>
    </reaction>
    <physiologicalReaction direction="left-to-right" evidence="10">
        <dbReference type="Rhea" id="RHEA:76160"/>
    </physiologicalReaction>
</comment>
<keyword evidence="7 11" id="KW-0472">Membrane</keyword>
<evidence type="ECO:0000256" key="10">
    <source>
        <dbReference type="ARBA" id="ARBA00035585"/>
    </source>
</evidence>
<keyword evidence="2 11" id="KW-1003">Cell membrane</keyword>
<keyword evidence="3" id="KW-0997">Cell inner membrane</keyword>
<sequence>MQTAVLTFMCAIGGAAGSALRYVLSSKLDKKFPCGTLLSNILSSALLAVLIANANLNSELSALLAAGFCGAFSTFSSFAFQVCKMIKEKEFTLSAIYVFSTFAILAGVCAVLSSV</sequence>
<proteinExistence type="inferred from homology"/>
<dbReference type="Proteomes" id="UP001275932">
    <property type="component" value="Unassembled WGS sequence"/>
</dbReference>
<evidence type="ECO:0000313" key="12">
    <source>
        <dbReference type="EMBL" id="MDX8416172.1"/>
    </source>
</evidence>
<feature type="transmembrane region" description="Helical" evidence="11">
    <location>
        <begin position="6"/>
        <end position="24"/>
    </location>
</feature>
<evidence type="ECO:0000256" key="11">
    <source>
        <dbReference type="HAMAP-Rule" id="MF_00454"/>
    </source>
</evidence>
<comment type="subcellular location">
    <subcellularLocation>
        <location evidence="1 11">Cell membrane</location>
        <topology evidence="1 11">Multi-pass membrane protein</topology>
    </subcellularLocation>
</comment>
<organism evidence="12 13">
    <name type="scientific">Intestinicryptomonas porci</name>
    <dbReference type="NCBI Taxonomy" id="2926320"/>
    <lineage>
        <taxon>Bacteria</taxon>
        <taxon>Pseudomonadati</taxon>
        <taxon>Verrucomicrobiota</taxon>
        <taxon>Opitutia</taxon>
        <taxon>Opitutales</taxon>
        <taxon>Intestinicryptomonaceae</taxon>
        <taxon>Intestinicryptomonas</taxon>
    </lineage>
</organism>
<comment type="similarity">
    <text evidence="9 11">Belongs to the fluoride channel Fluc/FEX (TC 1.A.43) family.</text>
</comment>
<evidence type="ECO:0000256" key="3">
    <source>
        <dbReference type="ARBA" id="ARBA00022519"/>
    </source>
</evidence>
<evidence type="ECO:0000256" key="8">
    <source>
        <dbReference type="ARBA" id="ARBA00023303"/>
    </source>
</evidence>
<dbReference type="HAMAP" id="MF_00454">
    <property type="entry name" value="FluC"/>
    <property type="match status" value="1"/>
</dbReference>
<evidence type="ECO:0000256" key="4">
    <source>
        <dbReference type="ARBA" id="ARBA00022692"/>
    </source>
</evidence>
<evidence type="ECO:0000256" key="6">
    <source>
        <dbReference type="ARBA" id="ARBA00023065"/>
    </source>
</evidence>
<reference evidence="12 13" key="1">
    <citation type="submission" date="2022-03" db="EMBL/GenBank/DDBJ databases">
        <title>Novel taxa within the pig intestine.</title>
        <authorList>
            <person name="Wylensek D."/>
            <person name="Bishof K."/>
            <person name="Afrizal A."/>
            <person name="Clavel T."/>
        </authorList>
    </citation>
    <scope>NUCLEOTIDE SEQUENCE [LARGE SCALE GENOMIC DNA]</scope>
    <source>
        <strain evidence="12 13">CLA-KB-P66</strain>
    </source>
</reference>
<keyword evidence="4 11" id="KW-0812">Transmembrane</keyword>
<evidence type="ECO:0000256" key="1">
    <source>
        <dbReference type="ARBA" id="ARBA00004651"/>
    </source>
</evidence>
<feature type="binding site" evidence="11">
    <location>
        <position position="70"/>
    </location>
    <ligand>
        <name>Na(+)</name>
        <dbReference type="ChEBI" id="CHEBI:29101"/>
        <note>structural</note>
    </ligand>
</feature>
<keyword evidence="5 11" id="KW-1133">Transmembrane helix</keyword>
<name>A0ABU4WL13_9BACT</name>
<keyword evidence="11" id="KW-0479">Metal-binding</keyword>
<evidence type="ECO:0000313" key="13">
    <source>
        <dbReference type="Proteomes" id="UP001275932"/>
    </source>
</evidence>
<keyword evidence="8 11" id="KW-0407">Ion channel</keyword>
<dbReference type="PANTHER" id="PTHR28259:SF1">
    <property type="entry name" value="FLUORIDE EXPORT PROTEIN 1-RELATED"/>
    <property type="match status" value="1"/>
</dbReference>
<protein>
    <recommendedName>
        <fullName evidence="11">Fluoride-specific ion channel FluC</fullName>
    </recommendedName>
</protein>
<dbReference type="EMBL" id="JALBUT010000010">
    <property type="protein sequence ID" value="MDX8416172.1"/>
    <property type="molecule type" value="Genomic_DNA"/>
</dbReference>
<keyword evidence="13" id="KW-1185">Reference proteome</keyword>
<keyword evidence="6 11" id="KW-0406">Ion transport</keyword>
<gene>
    <name evidence="11" type="primary">fluC</name>
    <name evidence="11" type="synonym">crcB</name>
    <name evidence="12" type="ORF">MOX91_08315</name>
</gene>
<dbReference type="Pfam" id="PF02537">
    <property type="entry name" value="CRCB"/>
    <property type="match status" value="1"/>
</dbReference>
<feature type="transmembrane region" description="Helical" evidence="11">
    <location>
        <begin position="36"/>
        <end position="56"/>
    </location>
</feature>
<accession>A0ABU4WL13</accession>
<evidence type="ECO:0000256" key="9">
    <source>
        <dbReference type="ARBA" id="ARBA00035120"/>
    </source>
</evidence>
<dbReference type="PANTHER" id="PTHR28259">
    <property type="entry name" value="FLUORIDE EXPORT PROTEIN 1-RELATED"/>
    <property type="match status" value="1"/>
</dbReference>
<feature type="transmembrane region" description="Helical" evidence="11">
    <location>
        <begin position="62"/>
        <end position="83"/>
    </location>
</feature>
<comment type="activity regulation">
    <text evidence="11">Na(+) is not transported, but it plays an essential structural role and its presence is essential for fluoride channel function.</text>
</comment>
<dbReference type="RefSeq" id="WP_370397627.1">
    <property type="nucleotide sequence ID" value="NZ_JALBUT010000010.1"/>
</dbReference>
<dbReference type="InterPro" id="IPR003691">
    <property type="entry name" value="FluC"/>
</dbReference>